<evidence type="ECO:0000256" key="2">
    <source>
        <dbReference type="ARBA" id="ARBA00022448"/>
    </source>
</evidence>
<feature type="transmembrane region" description="Helical" evidence="10">
    <location>
        <begin position="364"/>
        <end position="382"/>
    </location>
</feature>
<comment type="subcellular location">
    <subcellularLocation>
        <location evidence="1">Cell membrane</location>
        <topology evidence="1">Multi-pass membrane protein</topology>
    </subcellularLocation>
</comment>
<evidence type="ECO:0000313" key="13">
    <source>
        <dbReference type="Proteomes" id="UP000315648"/>
    </source>
</evidence>
<evidence type="ECO:0000256" key="3">
    <source>
        <dbReference type="ARBA" id="ARBA00022449"/>
    </source>
</evidence>
<evidence type="ECO:0000256" key="8">
    <source>
        <dbReference type="ARBA" id="ARBA00023136"/>
    </source>
</evidence>
<protein>
    <submittedName>
        <fullName evidence="12">Sodium:proton antiporter</fullName>
    </submittedName>
</protein>
<reference evidence="12 13" key="1">
    <citation type="submission" date="2019-07" db="EMBL/GenBank/DDBJ databases">
        <title>Description of 53C-WASEF.</title>
        <authorList>
            <person name="Pitt A."/>
            <person name="Hahn M.W."/>
        </authorList>
    </citation>
    <scope>NUCLEOTIDE SEQUENCE [LARGE SCALE GENOMIC DNA]</scope>
    <source>
        <strain evidence="12 13">53C-WASEF</strain>
    </source>
</reference>
<accession>A0A556QSS9</accession>
<evidence type="ECO:0000256" key="4">
    <source>
        <dbReference type="ARBA" id="ARBA00022475"/>
    </source>
</evidence>
<name>A0A556QSS9_9BACT</name>
<keyword evidence="13" id="KW-1185">Reference proteome</keyword>
<feature type="transmembrane region" description="Helical" evidence="10">
    <location>
        <begin position="92"/>
        <end position="113"/>
    </location>
</feature>
<evidence type="ECO:0000256" key="9">
    <source>
        <dbReference type="SAM" id="MobiDB-lite"/>
    </source>
</evidence>
<dbReference type="GO" id="GO:1902600">
    <property type="term" value="P:proton transmembrane transport"/>
    <property type="evidence" value="ECO:0007669"/>
    <property type="project" value="InterPro"/>
</dbReference>
<dbReference type="GO" id="GO:0015297">
    <property type="term" value="F:antiporter activity"/>
    <property type="evidence" value="ECO:0007669"/>
    <property type="project" value="UniProtKB-KW"/>
</dbReference>
<evidence type="ECO:0000313" key="12">
    <source>
        <dbReference type="EMBL" id="TSJ79694.1"/>
    </source>
</evidence>
<dbReference type="AlphaFoldDB" id="A0A556QSS9"/>
<dbReference type="PANTHER" id="PTHR32507:SF8">
    <property type="entry name" value="CNH1P"/>
    <property type="match status" value="1"/>
</dbReference>
<dbReference type="Pfam" id="PF00999">
    <property type="entry name" value="Na_H_Exchanger"/>
    <property type="match status" value="1"/>
</dbReference>
<dbReference type="OrthoDB" id="9810860at2"/>
<dbReference type="EMBL" id="VMBG01000001">
    <property type="protein sequence ID" value="TSJ79694.1"/>
    <property type="molecule type" value="Genomic_DNA"/>
</dbReference>
<evidence type="ECO:0000259" key="11">
    <source>
        <dbReference type="Pfam" id="PF00999"/>
    </source>
</evidence>
<dbReference type="Proteomes" id="UP000315648">
    <property type="component" value="Unassembled WGS sequence"/>
</dbReference>
<keyword evidence="7" id="KW-0406">Ion transport</keyword>
<feature type="transmembrane region" description="Helical" evidence="10">
    <location>
        <begin position="309"/>
        <end position="327"/>
    </location>
</feature>
<dbReference type="GO" id="GO:0005886">
    <property type="term" value="C:plasma membrane"/>
    <property type="evidence" value="ECO:0007669"/>
    <property type="project" value="UniProtKB-SubCell"/>
</dbReference>
<feature type="transmembrane region" description="Helical" evidence="10">
    <location>
        <begin position="32"/>
        <end position="52"/>
    </location>
</feature>
<keyword evidence="3" id="KW-0050">Antiport</keyword>
<dbReference type="Gene3D" id="1.20.1530.20">
    <property type="match status" value="1"/>
</dbReference>
<feature type="transmembrane region" description="Helical" evidence="10">
    <location>
        <begin position="6"/>
        <end position="25"/>
    </location>
</feature>
<keyword evidence="6 10" id="KW-1133">Transmembrane helix</keyword>
<evidence type="ECO:0000256" key="6">
    <source>
        <dbReference type="ARBA" id="ARBA00022989"/>
    </source>
</evidence>
<dbReference type="PANTHER" id="PTHR32507">
    <property type="entry name" value="NA(+)/H(+) ANTIPORTER 1"/>
    <property type="match status" value="1"/>
</dbReference>
<keyword evidence="4" id="KW-1003">Cell membrane</keyword>
<feature type="transmembrane region" description="Helical" evidence="10">
    <location>
        <begin position="333"/>
        <end position="352"/>
    </location>
</feature>
<sequence length="426" mass="46028">MTFESWMILISGLLLLMGLSTAYVSRWPFTGTMVYLCIGVLLGPVGWGILQLDPHRQVSLFLHASEVTVVISLFTVGLKLRLPLRDPRWGPAVMLAFGSMTVTVGLITVTGMWALNLPLGAAVLLGAILAPTDPVLASDLQLKHAGDRSELRSALTGEAGFNDGTAFPFVMLGLGLLGLHDLGAGGWRWWAVDVIWAVGGGLGIGVAMGYGTGRLIVHLRKREREGATLDEYLLLGLIGVSYAVAVKLHAYGFLSVFAAGVAVRAIERQGPGTRRKGTGKETRQTEPSKVESANPAAAMLSFNEQLERILEVGMVVLVGAALLVVGLSTHALWFVPLLFCVVRPLAVWPLVWLRKFHRKQLTGIMWFGIRGIGSIYYLMYAIDKGLPPDLARPLAALTFTVVAASIVLHGISVTPLLNRLQRRPRT</sequence>
<evidence type="ECO:0000256" key="7">
    <source>
        <dbReference type="ARBA" id="ARBA00023065"/>
    </source>
</evidence>
<comment type="caution">
    <text evidence="12">The sequence shown here is derived from an EMBL/GenBank/DDBJ whole genome shotgun (WGS) entry which is preliminary data.</text>
</comment>
<evidence type="ECO:0000256" key="1">
    <source>
        <dbReference type="ARBA" id="ARBA00004651"/>
    </source>
</evidence>
<dbReference type="InterPro" id="IPR006153">
    <property type="entry name" value="Cation/H_exchanger_TM"/>
</dbReference>
<keyword evidence="8 10" id="KW-0472">Membrane</keyword>
<feature type="domain" description="Cation/H+ exchanger transmembrane" evidence="11">
    <location>
        <begin position="15"/>
        <end position="418"/>
    </location>
</feature>
<feature type="transmembrane region" description="Helical" evidence="10">
    <location>
        <begin position="58"/>
        <end position="80"/>
    </location>
</feature>
<feature type="transmembrane region" description="Helical" evidence="10">
    <location>
        <begin position="194"/>
        <end position="217"/>
    </location>
</feature>
<keyword evidence="2" id="KW-0813">Transport</keyword>
<feature type="region of interest" description="Disordered" evidence="9">
    <location>
        <begin position="271"/>
        <end position="292"/>
    </location>
</feature>
<feature type="compositionally biased region" description="Basic and acidic residues" evidence="9">
    <location>
        <begin position="278"/>
        <end position="289"/>
    </location>
</feature>
<evidence type="ECO:0000256" key="5">
    <source>
        <dbReference type="ARBA" id="ARBA00022692"/>
    </source>
</evidence>
<organism evidence="12 13">
    <name type="scientific">Rariglobus hedericola</name>
    <dbReference type="NCBI Taxonomy" id="2597822"/>
    <lineage>
        <taxon>Bacteria</taxon>
        <taxon>Pseudomonadati</taxon>
        <taxon>Verrucomicrobiota</taxon>
        <taxon>Opitutia</taxon>
        <taxon>Opitutales</taxon>
        <taxon>Opitutaceae</taxon>
        <taxon>Rariglobus</taxon>
    </lineage>
</organism>
<dbReference type="InterPro" id="IPR038770">
    <property type="entry name" value="Na+/solute_symporter_sf"/>
</dbReference>
<gene>
    <name evidence="12" type="ORF">FPL22_01805</name>
</gene>
<feature type="transmembrane region" description="Helical" evidence="10">
    <location>
        <begin position="159"/>
        <end position="179"/>
    </location>
</feature>
<proteinExistence type="predicted"/>
<keyword evidence="5 10" id="KW-0812">Transmembrane</keyword>
<feature type="transmembrane region" description="Helical" evidence="10">
    <location>
        <begin position="394"/>
        <end position="417"/>
    </location>
</feature>
<evidence type="ECO:0000256" key="10">
    <source>
        <dbReference type="SAM" id="Phobius"/>
    </source>
</evidence>